<protein>
    <submittedName>
        <fullName evidence="1">Phosphatase YidA</fullName>
        <ecNumber evidence="1">3.1.3.-</ecNumber>
    </submittedName>
</protein>
<dbReference type="SUPFAM" id="SSF56784">
    <property type="entry name" value="HAD-like"/>
    <property type="match status" value="1"/>
</dbReference>
<dbReference type="GO" id="GO:0016791">
    <property type="term" value="F:phosphatase activity"/>
    <property type="evidence" value="ECO:0007669"/>
    <property type="project" value="UniProtKB-ARBA"/>
</dbReference>
<evidence type="ECO:0000313" key="2">
    <source>
        <dbReference type="Proteomes" id="UP000254621"/>
    </source>
</evidence>
<gene>
    <name evidence="1" type="primary">yidA_2</name>
    <name evidence="1" type="ORF">NCTC13645_02061</name>
</gene>
<proteinExistence type="predicted"/>
<dbReference type="GO" id="GO:0005829">
    <property type="term" value="C:cytosol"/>
    <property type="evidence" value="ECO:0007669"/>
    <property type="project" value="TreeGrafter"/>
</dbReference>
<accession>A0A380P7Q9</accession>
<organism evidence="1 2">
    <name type="scientific">Weissella viridescens</name>
    <name type="common">Lactobacillus viridescens</name>
    <dbReference type="NCBI Taxonomy" id="1629"/>
    <lineage>
        <taxon>Bacteria</taxon>
        <taxon>Bacillati</taxon>
        <taxon>Bacillota</taxon>
        <taxon>Bacilli</taxon>
        <taxon>Lactobacillales</taxon>
        <taxon>Lactobacillaceae</taxon>
        <taxon>Weissella</taxon>
    </lineage>
</organism>
<dbReference type="Gene3D" id="3.40.50.1000">
    <property type="entry name" value="HAD superfamily/HAD-like"/>
    <property type="match status" value="1"/>
</dbReference>
<reference evidence="1 2" key="1">
    <citation type="submission" date="2018-06" db="EMBL/GenBank/DDBJ databases">
        <authorList>
            <consortium name="Pathogen Informatics"/>
            <person name="Doyle S."/>
        </authorList>
    </citation>
    <scope>NUCLEOTIDE SEQUENCE [LARGE SCALE GENOMIC DNA]</scope>
    <source>
        <strain evidence="1 2">NCTC13645</strain>
    </source>
</reference>
<dbReference type="AlphaFoldDB" id="A0A380P7Q9"/>
<dbReference type="InterPro" id="IPR036412">
    <property type="entry name" value="HAD-like_sf"/>
</dbReference>
<sequence>MSMVEVAGFGVSMGNGIPELKQIADAVTTTQDEDGVGVAIDKYVLDN</sequence>
<dbReference type="InterPro" id="IPR023214">
    <property type="entry name" value="HAD_sf"/>
</dbReference>
<dbReference type="EC" id="3.1.3.-" evidence="1"/>
<dbReference type="Proteomes" id="UP000254621">
    <property type="component" value="Unassembled WGS sequence"/>
</dbReference>
<evidence type="ECO:0000313" key="1">
    <source>
        <dbReference type="EMBL" id="SUP60938.1"/>
    </source>
</evidence>
<dbReference type="PANTHER" id="PTHR10000:SF8">
    <property type="entry name" value="HAD SUPERFAMILY HYDROLASE-LIKE, TYPE 3"/>
    <property type="match status" value="1"/>
</dbReference>
<dbReference type="GO" id="GO:0000287">
    <property type="term" value="F:magnesium ion binding"/>
    <property type="evidence" value="ECO:0007669"/>
    <property type="project" value="TreeGrafter"/>
</dbReference>
<dbReference type="Pfam" id="PF08282">
    <property type="entry name" value="Hydrolase_3"/>
    <property type="match status" value="1"/>
</dbReference>
<dbReference type="PANTHER" id="PTHR10000">
    <property type="entry name" value="PHOSPHOSERINE PHOSPHATASE"/>
    <property type="match status" value="1"/>
</dbReference>
<name>A0A380P7Q9_WEIVI</name>
<dbReference type="EMBL" id="UHIV01000005">
    <property type="protein sequence ID" value="SUP60938.1"/>
    <property type="molecule type" value="Genomic_DNA"/>
</dbReference>
<keyword evidence="1" id="KW-0378">Hydrolase</keyword>